<evidence type="ECO:0000313" key="8">
    <source>
        <dbReference type="Proteomes" id="UP000724964"/>
    </source>
</evidence>
<evidence type="ECO:0000256" key="2">
    <source>
        <dbReference type="ARBA" id="ARBA00022980"/>
    </source>
</evidence>
<evidence type="ECO:0000256" key="1">
    <source>
        <dbReference type="ARBA" id="ARBA00010528"/>
    </source>
</evidence>
<dbReference type="Gene3D" id="3.40.1370.10">
    <property type="match status" value="1"/>
</dbReference>
<dbReference type="InterPro" id="IPR013005">
    <property type="entry name" value="Ribosomal_uL4-like"/>
</dbReference>
<organism evidence="7 8">
    <name type="scientific">Acidimicrobium ferrooxidans</name>
    <dbReference type="NCBI Taxonomy" id="53635"/>
    <lineage>
        <taxon>Bacteria</taxon>
        <taxon>Bacillati</taxon>
        <taxon>Actinomycetota</taxon>
        <taxon>Acidimicrobiia</taxon>
        <taxon>Acidimicrobiales</taxon>
        <taxon>Acidimicrobiaceae</taxon>
        <taxon>Acidimicrobium</taxon>
    </lineage>
</organism>
<dbReference type="NCBIfam" id="TIGR03953">
    <property type="entry name" value="rplD_bact"/>
    <property type="match status" value="1"/>
</dbReference>
<dbReference type="GO" id="GO:0005840">
    <property type="term" value="C:ribosome"/>
    <property type="evidence" value="ECO:0007669"/>
    <property type="project" value="UniProtKB-KW"/>
</dbReference>
<evidence type="ECO:0000256" key="6">
    <source>
        <dbReference type="SAM" id="MobiDB-lite"/>
    </source>
</evidence>
<comment type="function">
    <text evidence="5">One of the primary rRNA binding proteins, this protein initially binds near the 5'-end of the 23S rRNA. It is important during the early stages of 50S assembly. It makes multiple contacts with different domains of the 23S rRNA in the assembled 50S subunit and ribosome.</text>
</comment>
<dbReference type="EMBL" id="JAFIUH010000008">
    <property type="protein sequence ID" value="MBN4059631.1"/>
    <property type="molecule type" value="Genomic_DNA"/>
</dbReference>
<comment type="subunit">
    <text evidence="5">Part of the 50S ribosomal subunit.</text>
</comment>
<evidence type="ECO:0000256" key="5">
    <source>
        <dbReference type="HAMAP-Rule" id="MF_01328"/>
    </source>
</evidence>
<keyword evidence="8" id="KW-1185">Reference proteome</keyword>
<proteinExistence type="inferred from homology"/>
<comment type="caution">
    <text evidence="7">The sequence shown here is derived from an EMBL/GenBank/DDBJ whole genome shotgun (WGS) entry which is preliminary data.</text>
</comment>
<gene>
    <name evidence="5 7" type="primary">rplD</name>
    <name evidence="7" type="ORF">JYT35_00770</name>
</gene>
<keyword evidence="3 5" id="KW-0687">Ribonucleoprotein</keyword>
<dbReference type="Pfam" id="PF00573">
    <property type="entry name" value="Ribosomal_L4"/>
    <property type="match status" value="1"/>
</dbReference>
<evidence type="ECO:0000256" key="3">
    <source>
        <dbReference type="ARBA" id="ARBA00023274"/>
    </source>
</evidence>
<keyword evidence="5" id="KW-0694">RNA-binding</keyword>
<dbReference type="Proteomes" id="UP000724964">
    <property type="component" value="Unassembled WGS sequence"/>
</dbReference>
<evidence type="ECO:0000256" key="4">
    <source>
        <dbReference type="ARBA" id="ARBA00035244"/>
    </source>
</evidence>
<dbReference type="InterPro" id="IPR023574">
    <property type="entry name" value="Ribosomal_uL4_dom_sf"/>
</dbReference>
<protein>
    <recommendedName>
        <fullName evidence="4 5">Large ribosomal subunit protein uL4</fullName>
    </recommendedName>
</protein>
<feature type="region of interest" description="Disordered" evidence="6">
    <location>
        <begin position="43"/>
        <end position="95"/>
    </location>
</feature>
<reference evidence="7" key="1">
    <citation type="submission" date="2021-02" db="EMBL/GenBank/DDBJ databases">
        <title>Activity-based single-cell genomes from oceanic crustal fluid captures similar information to metagenomic and metatranscriptomic surveys with orders of magnitude less sampling.</title>
        <authorList>
            <person name="D'Angelo T.S."/>
            <person name="Orcutt B.N."/>
        </authorList>
    </citation>
    <scope>NUCLEOTIDE SEQUENCE [LARGE SCALE GENOMIC DNA]</scope>
    <source>
        <strain evidence="7">AH-315-J10</strain>
    </source>
</reference>
<feature type="compositionally biased region" description="Basic residues" evidence="6">
    <location>
        <begin position="44"/>
        <end position="53"/>
    </location>
</feature>
<evidence type="ECO:0000313" key="7">
    <source>
        <dbReference type="EMBL" id="MBN4059631.1"/>
    </source>
</evidence>
<comment type="function">
    <text evidence="5">Forms part of the polypeptide exit tunnel.</text>
</comment>
<accession>A0ABS3APZ6</accession>
<dbReference type="PANTHER" id="PTHR10746:SF6">
    <property type="entry name" value="LARGE RIBOSOMAL SUBUNIT PROTEIN UL4M"/>
    <property type="match status" value="1"/>
</dbReference>
<sequence length="205" mass="21893">MSVTLKVTTQTGADAGTVDVDDELFGVEPNIAVLHQVVTAQLASRRRGTHSTKTRSEVRGGGAKPFRQKGTGRARQGTSRAPQMRGGGVVHGPRPRSYAQKVNKKVIRKALAGALSDRVQSERLLVVDAWSFDAPKTKDAAAVISALELSGRVVIVINDEDDTAARSFRNIPGVQLLQGSELNAYDILCSDWLVFTTATLPGGES</sequence>
<dbReference type="HAMAP" id="MF_01328_B">
    <property type="entry name" value="Ribosomal_uL4_B"/>
    <property type="match status" value="1"/>
</dbReference>
<keyword evidence="2 5" id="KW-0689">Ribosomal protein</keyword>
<name>A0ABS3APZ6_9ACTN</name>
<dbReference type="PANTHER" id="PTHR10746">
    <property type="entry name" value="50S RIBOSOMAL PROTEIN L4"/>
    <property type="match status" value="1"/>
</dbReference>
<dbReference type="InterPro" id="IPR002136">
    <property type="entry name" value="Ribosomal_uL4"/>
</dbReference>
<keyword evidence="5" id="KW-0699">rRNA-binding</keyword>
<comment type="similarity">
    <text evidence="1 5">Belongs to the universal ribosomal protein uL4 family.</text>
</comment>
<dbReference type="SUPFAM" id="SSF52166">
    <property type="entry name" value="Ribosomal protein L4"/>
    <property type="match status" value="1"/>
</dbReference>